<sequence>MTDPLKLAGLTFTSRLFLGTGGIDSHVTLTEVIATSGTQLVTVAMRRVDPQATGSILDVIDAAGVTVLPNTAGCFTAEQAVRTAHLAREALDTPLIKLEVIGDEDTLLPDVVELLAAATRLVDDGFAVLPYTTDDSVLAARLADVGCAAVMPLAAPIGSGLGLQNPHNLALIRQTVDIPVICDAGIGTASDAAAAMELGIDAVLVASAVTRADRPPLMAAAMRDAVTAGRAAYRAGRIPARHHAVASSPTTGLAAL</sequence>
<evidence type="ECO:0000259" key="9">
    <source>
        <dbReference type="Pfam" id="PF05690"/>
    </source>
</evidence>
<name>A0A543B057_9ACTN</name>
<dbReference type="HAMAP" id="MF_00443">
    <property type="entry name" value="ThiG"/>
    <property type="match status" value="1"/>
</dbReference>
<protein>
    <recommendedName>
        <fullName evidence="3 8">Thiazole synthase</fullName>
        <ecNumber evidence="3 8">2.8.1.10</ecNumber>
    </recommendedName>
</protein>
<comment type="caution">
    <text evidence="10">The sequence shown here is derived from an EMBL/GenBank/DDBJ whole genome shotgun (WGS) entry which is preliminary data.</text>
</comment>
<dbReference type="Proteomes" id="UP000317043">
    <property type="component" value="Unassembled WGS sequence"/>
</dbReference>
<evidence type="ECO:0000256" key="1">
    <source>
        <dbReference type="ARBA" id="ARBA00002834"/>
    </source>
</evidence>
<keyword evidence="4 8" id="KW-0808">Transferase</keyword>
<comment type="subunit">
    <text evidence="8">Homotetramer. Forms heterodimers with either ThiH or ThiS.</text>
</comment>
<feature type="binding site" evidence="8">
    <location>
        <begin position="184"/>
        <end position="185"/>
    </location>
    <ligand>
        <name>1-deoxy-D-xylulose 5-phosphate</name>
        <dbReference type="ChEBI" id="CHEBI:57792"/>
    </ligand>
</feature>
<dbReference type="Gene3D" id="3.20.20.70">
    <property type="entry name" value="Aldolase class I"/>
    <property type="match status" value="1"/>
</dbReference>
<keyword evidence="8" id="KW-0963">Cytoplasm</keyword>
<dbReference type="OrthoDB" id="9805935at2"/>
<dbReference type="Pfam" id="PF05690">
    <property type="entry name" value="ThiG"/>
    <property type="match status" value="1"/>
</dbReference>
<dbReference type="InterPro" id="IPR013785">
    <property type="entry name" value="Aldolase_TIM"/>
</dbReference>
<evidence type="ECO:0000256" key="3">
    <source>
        <dbReference type="ARBA" id="ARBA00011960"/>
    </source>
</evidence>
<comment type="function">
    <text evidence="1 8">Catalyzes the rearrangement of 1-deoxy-D-xylulose 5-phosphate (DXP) to produce the thiazole phosphate moiety of thiamine. Sulfur is provided by the thiocarboxylate moiety of the carrier protein ThiS. In vitro, sulfur can be provided by H(2)S.</text>
</comment>
<feature type="domain" description="Thiazole synthase ThiG" evidence="9">
    <location>
        <begin position="7"/>
        <end position="249"/>
    </location>
</feature>
<evidence type="ECO:0000256" key="8">
    <source>
        <dbReference type="HAMAP-Rule" id="MF_00443"/>
    </source>
</evidence>
<dbReference type="EMBL" id="VFOW01000001">
    <property type="protein sequence ID" value="TQL78225.1"/>
    <property type="molecule type" value="Genomic_DNA"/>
</dbReference>
<evidence type="ECO:0000256" key="4">
    <source>
        <dbReference type="ARBA" id="ARBA00022679"/>
    </source>
</evidence>
<dbReference type="GO" id="GO:0009229">
    <property type="term" value="P:thiamine diphosphate biosynthetic process"/>
    <property type="evidence" value="ECO:0007669"/>
    <property type="project" value="UniProtKB-UniRule"/>
</dbReference>
<comment type="catalytic activity">
    <reaction evidence="7 8">
        <text>[ThiS sulfur-carrier protein]-C-terminal-Gly-aminoethanethioate + 2-iminoacetate + 1-deoxy-D-xylulose 5-phosphate = [ThiS sulfur-carrier protein]-C-terminal Gly-Gly + 2-[(2R,5Z)-2-carboxy-4-methylthiazol-5(2H)-ylidene]ethyl phosphate + 2 H2O + H(+)</text>
        <dbReference type="Rhea" id="RHEA:26297"/>
        <dbReference type="Rhea" id="RHEA-COMP:12909"/>
        <dbReference type="Rhea" id="RHEA-COMP:19908"/>
        <dbReference type="ChEBI" id="CHEBI:15377"/>
        <dbReference type="ChEBI" id="CHEBI:15378"/>
        <dbReference type="ChEBI" id="CHEBI:57792"/>
        <dbReference type="ChEBI" id="CHEBI:62899"/>
        <dbReference type="ChEBI" id="CHEBI:77846"/>
        <dbReference type="ChEBI" id="CHEBI:90778"/>
        <dbReference type="ChEBI" id="CHEBI:232372"/>
        <dbReference type="EC" id="2.8.1.10"/>
    </reaction>
</comment>
<keyword evidence="6 8" id="KW-0704">Schiff base</keyword>
<dbReference type="EC" id="2.8.1.10" evidence="3 8"/>
<evidence type="ECO:0000256" key="7">
    <source>
        <dbReference type="ARBA" id="ARBA00049897"/>
    </source>
</evidence>
<dbReference type="InParanoid" id="A0A543B057"/>
<dbReference type="InterPro" id="IPR008867">
    <property type="entry name" value="ThiG"/>
</dbReference>
<organism evidence="10 11">
    <name type="scientific">Stackebrandtia endophytica</name>
    <dbReference type="NCBI Taxonomy" id="1496996"/>
    <lineage>
        <taxon>Bacteria</taxon>
        <taxon>Bacillati</taxon>
        <taxon>Actinomycetota</taxon>
        <taxon>Actinomycetes</taxon>
        <taxon>Glycomycetales</taxon>
        <taxon>Glycomycetaceae</taxon>
        <taxon>Stackebrandtia</taxon>
    </lineage>
</organism>
<comment type="similarity">
    <text evidence="8">Belongs to the ThiG family.</text>
</comment>
<feature type="binding site" evidence="8">
    <location>
        <begin position="206"/>
        <end position="207"/>
    </location>
    <ligand>
        <name>1-deoxy-D-xylulose 5-phosphate</name>
        <dbReference type="ChEBI" id="CHEBI:57792"/>
    </ligand>
</feature>
<dbReference type="AlphaFoldDB" id="A0A543B057"/>
<dbReference type="PANTHER" id="PTHR34266">
    <property type="entry name" value="THIAZOLE SYNTHASE"/>
    <property type="match status" value="1"/>
</dbReference>
<dbReference type="RefSeq" id="WP_142042338.1">
    <property type="nucleotide sequence ID" value="NZ_JBHTGS010000004.1"/>
</dbReference>
<dbReference type="GO" id="GO:0005737">
    <property type="term" value="C:cytoplasm"/>
    <property type="evidence" value="ECO:0007669"/>
    <property type="project" value="UniProtKB-SubCell"/>
</dbReference>
<dbReference type="InterPro" id="IPR033983">
    <property type="entry name" value="Thiazole_synthase_ThiG"/>
</dbReference>
<evidence type="ECO:0000256" key="5">
    <source>
        <dbReference type="ARBA" id="ARBA00022977"/>
    </source>
</evidence>
<comment type="subcellular location">
    <subcellularLocation>
        <location evidence="8">Cytoplasm</location>
    </subcellularLocation>
</comment>
<feature type="binding site" evidence="8">
    <location>
        <position position="158"/>
    </location>
    <ligand>
        <name>1-deoxy-D-xylulose 5-phosphate</name>
        <dbReference type="ChEBI" id="CHEBI:57792"/>
    </ligand>
</feature>
<keyword evidence="5 8" id="KW-0784">Thiamine biosynthesis</keyword>
<dbReference type="UniPathway" id="UPA00060"/>
<dbReference type="PANTHER" id="PTHR34266:SF2">
    <property type="entry name" value="THIAZOLE SYNTHASE"/>
    <property type="match status" value="1"/>
</dbReference>
<accession>A0A543B057</accession>
<dbReference type="GO" id="GO:1990107">
    <property type="term" value="F:thiazole synthase activity"/>
    <property type="evidence" value="ECO:0007669"/>
    <property type="project" value="UniProtKB-EC"/>
</dbReference>
<dbReference type="SUPFAM" id="SSF110399">
    <property type="entry name" value="ThiG-like"/>
    <property type="match status" value="1"/>
</dbReference>
<dbReference type="FunCoup" id="A0A543B057">
    <property type="interactions" value="97"/>
</dbReference>
<proteinExistence type="inferred from homology"/>
<dbReference type="CDD" id="cd04728">
    <property type="entry name" value="ThiG"/>
    <property type="match status" value="1"/>
</dbReference>
<feature type="active site" description="Schiff-base intermediate with DXP" evidence="8">
    <location>
        <position position="97"/>
    </location>
</feature>
<evidence type="ECO:0000313" key="10">
    <source>
        <dbReference type="EMBL" id="TQL78225.1"/>
    </source>
</evidence>
<gene>
    <name evidence="8" type="primary">thiG</name>
    <name evidence="10" type="ORF">FB566_3807</name>
</gene>
<reference evidence="10 11" key="1">
    <citation type="submission" date="2019-06" db="EMBL/GenBank/DDBJ databases">
        <title>Sequencing the genomes of 1000 actinobacteria strains.</title>
        <authorList>
            <person name="Klenk H.-P."/>
        </authorList>
    </citation>
    <scope>NUCLEOTIDE SEQUENCE [LARGE SCALE GENOMIC DNA]</scope>
    <source>
        <strain evidence="10 11">DSM 45928</strain>
    </source>
</reference>
<keyword evidence="11" id="KW-1185">Reference proteome</keyword>
<evidence type="ECO:0000256" key="6">
    <source>
        <dbReference type="ARBA" id="ARBA00023270"/>
    </source>
</evidence>
<comment type="pathway">
    <text evidence="2 8">Cofactor biosynthesis; thiamine diphosphate biosynthesis.</text>
</comment>
<evidence type="ECO:0000256" key="2">
    <source>
        <dbReference type="ARBA" id="ARBA00004948"/>
    </source>
</evidence>
<evidence type="ECO:0000313" key="11">
    <source>
        <dbReference type="Proteomes" id="UP000317043"/>
    </source>
</evidence>